<accession>A0A2S0Q7I5</accession>
<dbReference type="InterPro" id="IPR002716">
    <property type="entry name" value="PIN_dom"/>
</dbReference>
<evidence type="ECO:0000313" key="3">
    <source>
        <dbReference type="Proteomes" id="UP000244056"/>
    </source>
</evidence>
<name>A0A2S0Q7I5_NODSP</name>
<dbReference type="InterPro" id="IPR041705">
    <property type="entry name" value="PIN_Sll0205"/>
</dbReference>
<dbReference type="Pfam" id="PF01850">
    <property type="entry name" value="PIN"/>
    <property type="match status" value="1"/>
</dbReference>
<gene>
    <name evidence="2" type="ORF">BMF81_02488</name>
</gene>
<dbReference type="KEGG" id="nsp:BMF81_02488"/>
<dbReference type="Proteomes" id="UP000244056">
    <property type="component" value="Chromosome"/>
</dbReference>
<organism evidence="2 3">
    <name type="scientific">Nodularia spumigena UHCC 0039</name>
    <dbReference type="NCBI Taxonomy" id="1914872"/>
    <lineage>
        <taxon>Bacteria</taxon>
        <taxon>Bacillati</taxon>
        <taxon>Cyanobacteriota</taxon>
        <taxon>Cyanophyceae</taxon>
        <taxon>Nostocales</taxon>
        <taxon>Nodulariaceae</taxon>
        <taxon>Nodularia</taxon>
    </lineage>
</organism>
<dbReference type="EMBL" id="CP020114">
    <property type="protein sequence ID" value="AVZ30655.1"/>
    <property type="molecule type" value="Genomic_DNA"/>
</dbReference>
<evidence type="ECO:0000313" key="2">
    <source>
        <dbReference type="EMBL" id="AVZ30655.1"/>
    </source>
</evidence>
<dbReference type="PANTHER" id="PTHR36173:SF1">
    <property type="entry name" value="RIBONUCLEASE VAPC22"/>
    <property type="match status" value="1"/>
</dbReference>
<feature type="domain" description="PIN" evidence="1">
    <location>
        <begin position="2"/>
        <end position="122"/>
    </location>
</feature>
<evidence type="ECO:0000259" key="1">
    <source>
        <dbReference type="Pfam" id="PF01850"/>
    </source>
</evidence>
<dbReference type="GeneID" id="78017797"/>
<dbReference type="InterPro" id="IPR029060">
    <property type="entry name" value="PIN-like_dom_sf"/>
</dbReference>
<sequence>MIVLDTHIWVWWVQNDSRLTAKHRQWLQDYQKSGLGISILSCWEVAKLVEKNRLILPLSINEWLEVALAYPGVQLLDLTLPIVVDSTQLKGFHSDPFDQLIVATARFYYCHLLTVDAKILNYPDVKTLK</sequence>
<dbReference type="SUPFAM" id="SSF88723">
    <property type="entry name" value="PIN domain-like"/>
    <property type="match status" value="1"/>
</dbReference>
<dbReference type="CDD" id="cd09872">
    <property type="entry name" value="PIN_Sll0205-like"/>
    <property type="match status" value="1"/>
</dbReference>
<proteinExistence type="predicted"/>
<dbReference type="PANTHER" id="PTHR36173">
    <property type="entry name" value="RIBONUCLEASE VAPC16-RELATED"/>
    <property type="match status" value="1"/>
</dbReference>
<dbReference type="EC" id="3.1.-.-" evidence="2"/>
<dbReference type="RefSeq" id="WP_006195060.1">
    <property type="nucleotide sequence ID" value="NZ_CAWNZE010000001.1"/>
</dbReference>
<dbReference type="InterPro" id="IPR052919">
    <property type="entry name" value="TA_system_RNase"/>
</dbReference>
<protein>
    <submittedName>
        <fullName evidence="2">Ribonuclease VapC22</fullName>
        <ecNumber evidence="2">3.1.-.-</ecNumber>
    </submittedName>
</protein>
<dbReference type="AlphaFoldDB" id="A0A2S0Q7I5"/>
<keyword evidence="2" id="KW-0378">Hydrolase</keyword>
<reference evidence="2 3" key="1">
    <citation type="submission" date="2017-03" db="EMBL/GenBank/DDBJ databases">
        <title>Comparative genomics of the toxic Baltic Sea cyanobacteria Nodularia spumigena UHCC 0039 and its response on varying salinity.</title>
        <authorList>
            <person name="Teikari J.E."/>
        </authorList>
    </citation>
    <scope>NUCLEOTIDE SEQUENCE [LARGE SCALE GENOMIC DNA]</scope>
    <source>
        <strain evidence="2 3">UHCC 0039</strain>
    </source>
</reference>
<dbReference type="GO" id="GO:0016787">
    <property type="term" value="F:hydrolase activity"/>
    <property type="evidence" value="ECO:0007669"/>
    <property type="project" value="UniProtKB-KW"/>
</dbReference>
<dbReference type="Gene3D" id="3.40.50.1010">
    <property type="entry name" value="5'-nuclease"/>
    <property type="match status" value="1"/>
</dbReference>